<evidence type="ECO:0000313" key="16">
    <source>
        <dbReference type="Proteomes" id="UP000264702"/>
    </source>
</evidence>
<evidence type="ECO:0000256" key="7">
    <source>
        <dbReference type="ARBA" id="ARBA00022984"/>
    </source>
</evidence>
<comment type="catalytic activity">
    <reaction evidence="10 11">
        <text>D-alanyl-D-alanine + UDP-N-acetyl-alpha-D-muramoyl-L-alanyl-gamma-D-glutamyl-meso-2,6-diaminopimelate + ATP = UDP-N-acetyl-alpha-D-muramoyl-L-alanyl-gamma-D-glutamyl-meso-2,6-diaminopimeloyl-D-alanyl-D-alanine + ADP + phosphate + H(+)</text>
        <dbReference type="Rhea" id="RHEA:28374"/>
        <dbReference type="ChEBI" id="CHEBI:15378"/>
        <dbReference type="ChEBI" id="CHEBI:30616"/>
        <dbReference type="ChEBI" id="CHEBI:43474"/>
        <dbReference type="ChEBI" id="CHEBI:57822"/>
        <dbReference type="ChEBI" id="CHEBI:61386"/>
        <dbReference type="ChEBI" id="CHEBI:83905"/>
        <dbReference type="ChEBI" id="CHEBI:456216"/>
        <dbReference type="EC" id="6.3.2.10"/>
    </reaction>
</comment>
<protein>
    <recommendedName>
        <fullName evidence="10 11">UDP-N-acetylmuramoyl-tripeptide--D-alanyl-D-alanine ligase</fullName>
        <ecNumber evidence="10 11">6.3.2.10</ecNumber>
    </recommendedName>
    <alternativeName>
        <fullName evidence="10">D-alanyl-D-alanine-adding enzyme</fullName>
    </alternativeName>
</protein>
<comment type="similarity">
    <text evidence="10">Belongs to the MurCDEF family. MurF subfamily.</text>
</comment>
<comment type="subcellular location">
    <subcellularLocation>
        <location evidence="10 11">Cytoplasm</location>
    </subcellularLocation>
</comment>
<comment type="function">
    <text evidence="10 11">Involved in cell wall formation. Catalyzes the final step in the synthesis of UDP-N-acetylmuramoyl-pentapeptide, the precursor of murein.</text>
</comment>
<sequence length="470" mass="49425">MRLLLEQIAHWCSGELRGGDAAGVHATGYSIDSRTVAQGDLFFAVRGERFDGHEFVQAALERGACAAVVAQEKYAALPEGVKDFPLITVAGAEGADAPLAALQQLAAAVRRHWGKRVVGITGSAGKTTTKEAVAAVLAARFVVLKSQGNLNNGFGLPLQLLKLEPEHEVAVIEMGMSAVGEIAALCRIAAPNWGVVTNVGNAHAENFADGIAGIARAKYELVASLPSDGSAFLNCDDAYVSQFGRDLRSRAVYFGRGPCADPRAEAVEALGAEGLRIRVRAGGRHAELNLHLPGEHNMSNALAAIAVGLEAGIPLETCCAALEELRPGDRRGEVLHVRGATVINDSYNSNPEALKAMIATLAGVPATRRILIAGEMLELGREAAALHAACGRAAAAAGIDIVIGVRGNAKFIVEAARELQNESRTEALFVETPEEAGAWMREHLREGDAVLLKASRGVRLEKALEAGIRD</sequence>
<feature type="domain" description="Mur ligase N-terminal catalytic" evidence="12">
    <location>
        <begin position="26"/>
        <end position="106"/>
    </location>
</feature>
<evidence type="ECO:0000256" key="11">
    <source>
        <dbReference type="RuleBase" id="RU004136"/>
    </source>
</evidence>
<dbReference type="HAMAP" id="MF_02019">
    <property type="entry name" value="MurF"/>
    <property type="match status" value="1"/>
</dbReference>
<dbReference type="SUPFAM" id="SSF63418">
    <property type="entry name" value="MurE/MurF N-terminal domain"/>
    <property type="match status" value="1"/>
</dbReference>
<feature type="domain" description="Mur ligase central" evidence="14">
    <location>
        <begin position="120"/>
        <end position="307"/>
    </location>
</feature>
<dbReference type="GO" id="GO:0008766">
    <property type="term" value="F:UDP-N-acetylmuramoylalanyl-D-glutamyl-2,6-diaminopimelate-D-alanyl-D-alanine ligase activity"/>
    <property type="evidence" value="ECO:0007669"/>
    <property type="project" value="RHEA"/>
</dbReference>
<dbReference type="GO" id="GO:0008360">
    <property type="term" value="P:regulation of cell shape"/>
    <property type="evidence" value="ECO:0007669"/>
    <property type="project" value="UniProtKB-KW"/>
</dbReference>
<evidence type="ECO:0000259" key="12">
    <source>
        <dbReference type="Pfam" id="PF01225"/>
    </source>
</evidence>
<name>A0A372IKU3_9BACT</name>
<dbReference type="InterPro" id="IPR000713">
    <property type="entry name" value="Mur_ligase_N"/>
</dbReference>
<dbReference type="InterPro" id="IPR004101">
    <property type="entry name" value="Mur_ligase_C"/>
</dbReference>
<organism evidence="15 16">
    <name type="scientific">Paracidobacterium acidisoli</name>
    <dbReference type="NCBI Taxonomy" id="2303751"/>
    <lineage>
        <taxon>Bacteria</taxon>
        <taxon>Pseudomonadati</taxon>
        <taxon>Acidobacteriota</taxon>
        <taxon>Terriglobia</taxon>
        <taxon>Terriglobales</taxon>
        <taxon>Acidobacteriaceae</taxon>
        <taxon>Paracidobacterium</taxon>
    </lineage>
</organism>
<dbReference type="GO" id="GO:0047480">
    <property type="term" value="F:UDP-N-acetylmuramoyl-tripeptide-D-alanyl-D-alanine ligase activity"/>
    <property type="evidence" value="ECO:0007669"/>
    <property type="project" value="UniProtKB-UniRule"/>
</dbReference>
<dbReference type="InterPro" id="IPR035911">
    <property type="entry name" value="MurE/MurF_N"/>
</dbReference>
<dbReference type="InterPro" id="IPR013221">
    <property type="entry name" value="Mur_ligase_cen"/>
</dbReference>
<gene>
    <name evidence="10" type="primary">murF</name>
    <name evidence="15" type="ORF">D0Y96_17995</name>
</gene>
<evidence type="ECO:0000256" key="8">
    <source>
        <dbReference type="ARBA" id="ARBA00023306"/>
    </source>
</evidence>
<dbReference type="Pfam" id="PF02875">
    <property type="entry name" value="Mur_ligase_C"/>
    <property type="match status" value="1"/>
</dbReference>
<dbReference type="GO" id="GO:0071555">
    <property type="term" value="P:cell wall organization"/>
    <property type="evidence" value="ECO:0007669"/>
    <property type="project" value="UniProtKB-KW"/>
</dbReference>
<dbReference type="EC" id="6.3.2.10" evidence="10 11"/>
<dbReference type="NCBIfam" id="TIGR01143">
    <property type="entry name" value="murF"/>
    <property type="match status" value="1"/>
</dbReference>
<evidence type="ECO:0000256" key="1">
    <source>
        <dbReference type="ARBA" id="ARBA00022490"/>
    </source>
</evidence>
<keyword evidence="6 10" id="KW-0133">Cell shape</keyword>
<evidence type="ECO:0000259" key="13">
    <source>
        <dbReference type="Pfam" id="PF02875"/>
    </source>
</evidence>
<evidence type="ECO:0000256" key="5">
    <source>
        <dbReference type="ARBA" id="ARBA00022840"/>
    </source>
</evidence>
<dbReference type="SUPFAM" id="SSF53244">
    <property type="entry name" value="MurD-like peptide ligases, peptide-binding domain"/>
    <property type="match status" value="1"/>
</dbReference>
<dbReference type="PANTHER" id="PTHR43024:SF1">
    <property type="entry name" value="UDP-N-ACETYLMURAMOYL-TRIPEPTIDE--D-ALANYL-D-ALANINE LIGASE"/>
    <property type="match status" value="1"/>
</dbReference>
<feature type="domain" description="Mur ligase C-terminal" evidence="13">
    <location>
        <begin position="330"/>
        <end position="456"/>
    </location>
</feature>
<reference evidence="15 16" key="1">
    <citation type="submission" date="2018-08" db="EMBL/GenBank/DDBJ databases">
        <title>Acidipila sp. 4G-K13, an acidobacterium isolated from forest soil.</title>
        <authorList>
            <person name="Gao Z.-H."/>
            <person name="Qiu L.-H."/>
        </authorList>
    </citation>
    <scope>NUCLEOTIDE SEQUENCE [LARGE SCALE GENOMIC DNA]</scope>
    <source>
        <strain evidence="15 16">4G-K13</strain>
    </source>
</reference>
<dbReference type="Pfam" id="PF01225">
    <property type="entry name" value="Mur_ligase"/>
    <property type="match status" value="1"/>
</dbReference>
<dbReference type="PANTHER" id="PTHR43024">
    <property type="entry name" value="UDP-N-ACETYLMURAMOYL-TRIPEPTIDE--D-ALANYL-D-ALANINE LIGASE"/>
    <property type="match status" value="1"/>
</dbReference>
<proteinExistence type="inferred from homology"/>
<evidence type="ECO:0000256" key="2">
    <source>
        <dbReference type="ARBA" id="ARBA00022598"/>
    </source>
</evidence>
<dbReference type="GO" id="GO:0005524">
    <property type="term" value="F:ATP binding"/>
    <property type="evidence" value="ECO:0007669"/>
    <property type="project" value="UniProtKB-UniRule"/>
</dbReference>
<dbReference type="OrthoDB" id="9801978at2"/>
<dbReference type="GO" id="GO:0005737">
    <property type="term" value="C:cytoplasm"/>
    <property type="evidence" value="ECO:0007669"/>
    <property type="project" value="UniProtKB-SubCell"/>
</dbReference>
<dbReference type="SUPFAM" id="SSF53623">
    <property type="entry name" value="MurD-like peptide ligases, catalytic domain"/>
    <property type="match status" value="1"/>
</dbReference>
<evidence type="ECO:0000256" key="3">
    <source>
        <dbReference type="ARBA" id="ARBA00022618"/>
    </source>
</evidence>
<dbReference type="Gene3D" id="3.40.1190.10">
    <property type="entry name" value="Mur-like, catalytic domain"/>
    <property type="match status" value="1"/>
</dbReference>
<keyword evidence="5 10" id="KW-0067">ATP-binding</keyword>
<keyword evidence="3 10" id="KW-0132">Cell division</keyword>
<keyword evidence="16" id="KW-1185">Reference proteome</keyword>
<dbReference type="Pfam" id="PF08245">
    <property type="entry name" value="Mur_ligase_M"/>
    <property type="match status" value="1"/>
</dbReference>
<dbReference type="Gene3D" id="3.40.1390.10">
    <property type="entry name" value="MurE/MurF, N-terminal domain"/>
    <property type="match status" value="1"/>
</dbReference>
<keyword evidence="9 10" id="KW-0961">Cell wall biogenesis/degradation</keyword>
<feature type="binding site" evidence="10">
    <location>
        <begin position="122"/>
        <end position="128"/>
    </location>
    <ligand>
        <name>ATP</name>
        <dbReference type="ChEBI" id="CHEBI:30616"/>
    </ligand>
</feature>
<evidence type="ECO:0000313" key="15">
    <source>
        <dbReference type="EMBL" id="RFU15537.1"/>
    </source>
</evidence>
<dbReference type="UniPathway" id="UPA00219"/>
<dbReference type="RefSeq" id="WP_117302630.1">
    <property type="nucleotide sequence ID" value="NZ_QVQT02000006.1"/>
</dbReference>
<keyword evidence="4 10" id="KW-0547">Nucleotide-binding</keyword>
<evidence type="ECO:0000256" key="4">
    <source>
        <dbReference type="ARBA" id="ARBA00022741"/>
    </source>
</evidence>
<keyword evidence="8 10" id="KW-0131">Cell cycle</keyword>
<dbReference type="InterPro" id="IPR036565">
    <property type="entry name" value="Mur-like_cat_sf"/>
</dbReference>
<dbReference type="GO" id="GO:0051301">
    <property type="term" value="P:cell division"/>
    <property type="evidence" value="ECO:0007669"/>
    <property type="project" value="UniProtKB-KW"/>
</dbReference>
<keyword evidence="1 10" id="KW-0963">Cytoplasm</keyword>
<accession>A0A372IKU3</accession>
<dbReference type="Gene3D" id="3.90.190.20">
    <property type="entry name" value="Mur ligase, C-terminal domain"/>
    <property type="match status" value="1"/>
</dbReference>
<dbReference type="AlphaFoldDB" id="A0A372IKU3"/>
<evidence type="ECO:0000256" key="10">
    <source>
        <dbReference type="HAMAP-Rule" id="MF_02019"/>
    </source>
</evidence>
<dbReference type="InterPro" id="IPR005863">
    <property type="entry name" value="UDP-N-AcMur_synth"/>
</dbReference>
<evidence type="ECO:0000256" key="9">
    <source>
        <dbReference type="ARBA" id="ARBA00023316"/>
    </source>
</evidence>
<dbReference type="Proteomes" id="UP000264702">
    <property type="component" value="Unassembled WGS sequence"/>
</dbReference>
<dbReference type="InterPro" id="IPR036615">
    <property type="entry name" value="Mur_ligase_C_dom_sf"/>
</dbReference>
<keyword evidence="7 10" id="KW-0573">Peptidoglycan synthesis</keyword>
<keyword evidence="2 10" id="KW-0436">Ligase</keyword>
<evidence type="ECO:0000256" key="6">
    <source>
        <dbReference type="ARBA" id="ARBA00022960"/>
    </source>
</evidence>
<dbReference type="EMBL" id="QVQT01000006">
    <property type="protein sequence ID" value="RFU15537.1"/>
    <property type="molecule type" value="Genomic_DNA"/>
</dbReference>
<comment type="caution">
    <text evidence="15">The sequence shown here is derived from an EMBL/GenBank/DDBJ whole genome shotgun (WGS) entry which is preliminary data.</text>
</comment>
<dbReference type="InterPro" id="IPR051046">
    <property type="entry name" value="MurCDEF_CellWall_CoF430Synth"/>
</dbReference>
<comment type="pathway">
    <text evidence="10 11">Cell wall biogenesis; peptidoglycan biosynthesis.</text>
</comment>
<dbReference type="GO" id="GO:0009252">
    <property type="term" value="P:peptidoglycan biosynthetic process"/>
    <property type="evidence" value="ECO:0007669"/>
    <property type="project" value="UniProtKB-UniRule"/>
</dbReference>
<evidence type="ECO:0000259" key="14">
    <source>
        <dbReference type="Pfam" id="PF08245"/>
    </source>
</evidence>